<dbReference type="Proteomes" id="UP000184073">
    <property type="component" value="Unassembled WGS sequence"/>
</dbReference>
<dbReference type="InterPro" id="IPR004167">
    <property type="entry name" value="PSBD"/>
</dbReference>
<evidence type="ECO:0000256" key="4">
    <source>
        <dbReference type="ARBA" id="ARBA00022823"/>
    </source>
</evidence>
<evidence type="ECO:0000256" key="2">
    <source>
        <dbReference type="ARBA" id="ARBA00007317"/>
    </source>
</evidence>
<dbReference type="Pfam" id="PF02817">
    <property type="entry name" value="E3_binding"/>
    <property type="match status" value="1"/>
</dbReference>
<evidence type="ECO:0000313" key="11">
    <source>
        <dbReference type="Proteomes" id="UP000184073"/>
    </source>
</evidence>
<dbReference type="EMBL" id="KV878133">
    <property type="protein sequence ID" value="OJJ05675.1"/>
    <property type="molecule type" value="Genomic_DNA"/>
</dbReference>
<dbReference type="PANTHER" id="PTHR43178">
    <property type="entry name" value="DIHYDROLIPOAMIDE ACETYLTRANSFERASE COMPONENT OF PYRUVATE DEHYDROGENASE COMPLEX"/>
    <property type="match status" value="1"/>
</dbReference>
<keyword evidence="5 6" id="KW-0012">Acyltransferase</keyword>
<evidence type="ECO:0000256" key="6">
    <source>
        <dbReference type="RuleBase" id="RU003423"/>
    </source>
</evidence>
<dbReference type="InterPro" id="IPR036625">
    <property type="entry name" value="E3-bd_dom_sf"/>
</dbReference>
<evidence type="ECO:0000256" key="3">
    <source>
        <dbReference type="ARBA" id="ARBA00022679"/>
    </source>
</evidence>
<dbReference type="VEuPathDB" id="FungiDB:ASPVEDRAFT_55508"/>
<dbReference type="SUPFAM" id="SSF52777">
    <property type="entry name" value="CoA-dependent acyltransferases"/>
    <property type="match status" value="1"/>
</dbReference>
<evidence type="ECO:0000256" key="5">
    <source>
        <dbReference type="ARBA" id="ARBA00023315"/>
    </source>
</evidence>
<dbReference type="Gene3D" id="2.40.50.100">
    <property type="match status" value="1"/>
</dbReference>
<dbReference type="PROSITE" id="PS51826">
    <property type="entry name" value="PSBD"/>
    <property type="match status" value="1"/>
</dbReference>
<dbReference type="GO" id="GO:0031405">
    <property type="term" value="F:lipoic acid binding"/>
    <property type="evidence" value="ECO:0007669"/>
    <property type="project" value="TreeGrafter"/>
</dbReference>
<dbReference type="SUPFAM" id="SSF47005">
    <property type="entry name" value="Peripheral subunit-binding domain of 2-oxo acid dehydrogenase complex"/>
    <property type="match status" value="1"/>
</dbReference>
<dbReference type="InterPro" id="IPR011053">
    <property type="entry name" value="Single_hybrid_motif"/>
</dbReference>
<dbReference type="Pfam" id="PF00198">
    <property type="entry name" value="2-oxoacid_dh"/>
    <property type="match status" value="1"/>
</dbReference>
<evidence type="ECO:0000256" key="1">
    <source>
        <dbReference type="ARBA" id="ARBA00001938"/>
    </source>
</evidence>
<organism evidence="10 11">
    <name type="scientific">Aspergillus versicolor CBS 583.65</name>
    <dbReference type="NCBI Taxonomy" id="1036611"/>
    <lineage>
        <taxon>Eukaryota</taxon>
        <taxon>Fungi</taxon>
        <taxon>Dikarya</taxon>
        <taxon>Ascomycota</taxon>
        <taxon>Pezizomycotina</taxon>
        <taxon>Eurotiomycetes</taxon>
        <taxon>Eurotiomycetidae</taxon>
        <taxon>Eurotiales</taxon>
        <taxon>Aspergillaceae</taxon>
        <taxon>Aspergillus</taxon>
        <taxon>Aspergillus subgen. Nidulantes</taxon>
    </lineage>
</organism>
<dbReference type="InterPro" id="IPR000089">
    <property type="entry name" value="Biotin_lipoyl"/>
</dbReference>
<feature type="compositionally biased region" description="Low complexity" evidence="7">
    <location>
        <begin position="143"/>
        <end position="169"/>
    </location>
</feature>
<dbReference type="FunFam" id="2.40.50.100:FF:000041">
    <property type="entry name" value="Dihydrolipoamide acetyltransferase component of pyruvate dehydrogenase complex"/>
    <property type="match status" value="1"/>
</dbReference>
<dbReference type="InterPro" id="IPR050743">
    <property type="entry name" value="2-oxoacid_DH_E2_comp"/>
</dbReference>
<feature type="region of interest" description="Disordered" evidence="7">
    <location>
        <begin position="126"/>
        <end position="174"/>
    </location>
</feature>
<evidence type="ECO:0000256" key="7">
    <source>
        <dbReference type="SAM" id="MobiDB-lite"/>
    </source>
</evidence>
<comment type="cofactor">
    <cofactor evidence="1 6">
        <name>(R)-lipoate</name>
        <dbReference type="ChEBI" id="CHEBI:83088"/>
    </cofactor>
</comment>
<name>A0A1L9PW57_ASPVE</name>
<keyword evidence="11" id="KW-1185">Reference proteome</keyword>
<evidence type="ECO:0000313" key="10">
    <source>
        <dbReference type="EMBL" id="OJJ05675.1"/>
    </source>
</evidence>
<dbReference type="CDD" id="cd06849">
    <property type="entry name" value="lipoyl_domain"/>
    <property type="match status" value="1"/>
</dbReference>
<dbReference type="InterPro" id="IPR023213">
    <property type="entry name" value="CAT-like_dom_sf"/>
</dbReference>
<dbReference type="AlphaFoldDB" id="A0A1L9PW57"/>
<evidence type="ECO:0000259" key="9">
    <source>
        <dbReference type="PROSITE" id="PS51826"/>
    </source>
</evidence>
<dbReference type="STRING" id="1036611.A0A1L9PW57"/>
<dbReference type="InterPro" id="IPR001078">
    <property type="entry name" value="2-oxoacid_DH_actylTfrase"/>
</dbReference>
<sequence>MNILRCSRAYSRAWTSAQSRTALNSVRSPTICPPRRSFHAALALGGIRSQVLKDVGEGITEVQIIQWYVEEGARIEEWNPLCQYQSDKAVDDITSRYEGIVKKLYFQADDTVPTGRALCDIEVDDAKYPEDHPPAVAEPSPPAQTTTDSQTTPQTVPTSAAPSTTDTTSNVPKSRFATLATPAVRGLLKTLNVNIEDVNGTGKDGRVLKEDIHKFVAIRDTPSTAVPASQQADTAVNLTPIQSQMFKAMTRSLTIPHFGYADELNINNISALRKKIANDKNDPIKITFLSFVVKAVSLALNEYPILNAKVDTSNPDKPQLIMRPKHNIGIAMDTPQGLIVPNIKDVGRISILDVAQEISRLSALGKEGKLTPADLSGGTITVSNIGNIGGTYVSPVIVTNEVAILGVGRSRTVPVFDEADQVTKGEVVNFSWSADHRVVDGATMARMASKVKELIESPERMLLSLR</sequence>
<dbReference type="OrthoDB" id="15567at2759"/>
<keyword evidence="3 6" id="KW-0808">Transferase</keyword>
<reference evidence="11" key="1">
    <citation type="journal article" date="2017" name="Genome Biol.">
        <title>Comparative genomics reveals high biological diversity and specific adaptations in the industrially and medically important fungal genus Aspergillus.</title>
        <authorList>
            <person name="de Vries R.P."/>
            <person name="Riley R."/>
            <person name="Wiebenga A."/>
            <person name="Aguilar-Osorio G."/>
            <person name="Amillis S."/>
            <person name="Uchima C.A."/>
            <person name="Anderluh G."/>
            <person name="Asadollahi M."/>
            <person name="Askin M."/>
            <person name="Barry K."/>
            <person name="Battaglia E."/>
            <person name="Bayram O."/>
            <person name="Benocci T."/>
            <person name="Braus-Stromeyer S.A."/>
            <person name="Caldana C."/>
            <person name="Canovas D."/>
            <person name="Cerqueira G.C."/>
            <person name="Chen F."/>
            <person name="Chen W."/>
            <person name="Choi C."/>
            <person name="Clum A."/>
            <person name="Dos Santos R.A."/>
            <person name="Damasio A.R."/>
            <person name="Diallinas G."/>
            <person name="Emri T."/>
            <person name="Fekete E."/>
            <person name="Flipphi M."/>
            <person name="Freyberg S."/>
            <person name="Gallo A."/>
            <person name="Gournas C."/>
            <person name="Habgood R."/>
            <person name="Hainaut M."/>
            <person name="Harispe M.L."/>
            <person name="Henrissat B."/>
            <person name="Hilden K.S."/>
            <person name="Hope R."/>
            <person name="Hossain A."/>
            <person name="Karabika E."/>
            <person name="Karaffa L."/>
            <person name="Karanyi Z."/>
            <person name="Krasevec N."/>
            <person name="Kuo A."/>
            <person name="Kusch H."/>
            <person name="LaButti K."/>
            <person name="Lagendijk E.L."/>
            <person name="Lapidus A."/>
            <person name="Levasseur A."/>
            <person name="Lindquist E."/>
            <person name="Lipzen A."/>
            <person name="Logrieco A.F."/>
            <person name="MacCabe A."/>
            <person name="Maekelae M.R."/>
            <person name="Malavazi I."/>
            <person name="Melin P."/>
            <person name="Meyer V."/>
            <person name="Mielnichuk N."/>
            <person name="Miskei M."/>
            <person name="Molnar A.P."/>
            <person name="Mule G."/>
            <person name="Ngan C.Y."/>
            <person name="Orejas M."/>
            <person name="Orosz E."/>
            <person name="Ouedraogo J.P."/>
            <person name="Overkamp K.M."/>
            <person name="Park H.-S."/>
            <person name="Perrone G."/>
            <person name="Piumi F."/>
            <person name="Punt P.J."/>
            <person name="Ram A.F."/>
            <person name="Ramon A."/>
            <person name="Rauscher S."/>
            <person name="Record E."/>
            <person name="Riano-Pachon D.M."/>
            <person name="Robert V."/>
            <person name="Roehrig J."/>
            <person name="Ruller R."/>
            <person name="Salamov A."/>
            <person name="Salih N.S."/>
            <person name="Samson R.A."/>
            <person name="Sandor E."/>
            <person name="Sanguinetti M."/>
            <person name="Schuetze T."/>
            <person name="Sepcic K."/>
            <person name="Shelest E."/>
            <person name="Sherlock G."/>
            <person name="Sophianopoulou V."/>
            <person name="Squina F.M."/>
            <person name="Sun H."/>
            <person name="Susca A."/>
            <person name="Todd R.B."/>
            <person name="Tsang A."/>
            <person name="Unkles S.E."/>
            <person name="van de Wiele N."/>
            <person name="van Rossen-Uffink D."/>
            <person name="Oliveira J.V."/>
            <person name="Vesth T.C."/>
            <person name="Visser J."/>
            <person name="Yu J.-H."/>
            <person name="Zhou M."/>
            <person name="Andersen M.R."/>
            <person name="Archer D.B."/>
            <person name="Baker S.E."/>
            <person name="Benoit I."/>
            <person name="Brakhage A.A."/>
            <person name="Braus G.H."/>
            <person name="Fischer R."/>
            <person name="Frisvad J.C."/>
            <person name="Goldman G.H."/>
            <person name="Houbraken J."/>
            <person name="Oakley B."/>
            <person name="Pocsi I."/>
            <person name="Scazzocchio C."/>
            <person name="Seiboth B."/>
            <person name="vanKuyk P.A."/>
            <person name="Wortman J."/>
            <person name="Dyer P.S."/>
            <person name="Grigoriev I.V."/>
        </authorList>
    </citation>
    <scope>NUCLEOTIDE SEQUENCE [LARGE SCALE GENOMIC DNA]</scope>
    <source>
        <strain evidence="11">CBS 583.65</strain>
    </source>
</reference>
<dbReference type="EC" id="2.3.1.-" evidence="6"/>
<dbReference type="GO" id="GO:0045333">
    <property type="term" value="P:cellular respiration"/>
    <property type="evidence" value="ECO:0007669"/>
    <property type="project" value="UniProtKB-ARBA"/>
</dbReference>
<dbReference type="PROSITE" id="PS50968">
    <property type="entry name" value="BIOTINYL_LIPOYL"/>
    <property type="match status" value="1"/>
</dbReference>
<evidence type="ECO:0000259" key="8">
    <source>
        <dbReference type="PROSITE" id="PS50968"/>
    </source>
</evidence>
<dbReference type="GO" id="GO:0005739">
    <property type="term" value="C:mitochondrion"/>
    <property type="evidence" value="ECO:0007669"/>
    <property type="project" value="TreeGrafter"/>
</dbReference>
<keyword evidence="4 6" id="KW-0450">Lipoyl</keyword>
<dbReference type="GeneID" id="63730597"/>
<gene>
    <name evidence="10" type="ORF">ASPVEDRAFT_55508</name>
</gene>
<dbReference type="Gene3D" id="4.10.320.10">
    <property type="entry name" value="E3-binding domain"/>
    <property type="match status" value="1"/>
</dbReference>
<accession>A0A1L9PW57</accession>
<dbReference type="Pfam" id="PF00364">
    <property type="entry name" value="Biotin_lipoyl"/>
    <property type="match status" value="1"/>
</dbReference>
<dbReference type="GO" id="GO:0016407">
    <property type="term" value="F:acetyltransferase activity"/>
    <property type="evidence" value="ECO:0007669"/>
    <property type="project" value="TreeGrafter"/>
</dbReference>
<dbReference type="RefSeq" id="XP_040671437.1">
    <property type="nucleotide sequence ID" value="XM_040815086.1"/>
</dbReference>
<feature type="domain" description="Peripheral subunit-binding (PSBD)" evidence="9">
    <location>
        <begin position="179"/>
        <end position="216"/>
    </location>
</feature>
<protein>
    <recommendedName>
        <fullName evidence="6">Dihydrolipoamide acetyltransferase component of pyruvate dehydrogenase complex</fullName>
        <ecNumber evidence="6">2.3.1.-</ecNumber>
    </recommendedName>
</protein>
<dbReference type="FunFam" id="3.30.559.10:FF:000007">
    <property type="entry name" value="Dihydrolipoamide acetyltransferase component of pyruvate dehydrogenase complex"/>
    <property type="match status" value="1"/>
</dbReference>
<feature type="domain" description="Lipoyl-binding" evidence="8">
    <location>
        <begin position="47"/>
        <end position="122"/>
    </location>
</feature>
<dbReference type="SUPFAM" id="SSF51230">
    <property type="entry name" value="Single hybrid motif"/>
    <property type="match status" value="1"/>
</dbReference>
<dbReference type="PANTHER" id="PTHR43178:SF5">
    <property type="entry name" value="LIPOAMIDE ACYLTRANSFERASE COMPONENT OF BRANCHED-CHAIN ALPHA-KETO ACID DEHYDROGENASE COMPLEX, MITOCHONDRIAL"/>
    <property type="match status" value="1"/>
</dbReference>
<proteinExistence type="inferred from homology"/>
<dbReference type="Gene3D" id="3.30.559.10">
    <property type="entry name" value="Chloramphenicol acetyltransferase-like domain"/>
    <property type="match status" value="1"/>
</dbReference>
<comment type="similarity">
    <text evidence="2 6">Belongs to the 2-oxoacid dehydrogenase family.</text>
</comment>